<protein>
    <submittedName>
        <fullName evidence="9">DnaJ domain-containing protein</fullName>
    </submittedName>
</protein>
<evidence type="ECO:0000259" key="8">
    <source>
        <dbReference type="PROSITE" id="PS50076"/>
    </source>
</evidence>
<dbReference type="FunFam" id="1.10.287.110:FF:000001">
    <property type="entry name" value="Import inner membrane translocase subunit tim14"/>
    <property type="match status" value="1"/>
</dbReference>
<dbReference type="OrthoDB" id="9811070at2"/>
<evidence type="ECO:0000256" key="1">
    <source>
        <dbReference type="ARBA" id="ARBA00004167"/>
    </source>
</evidence>
<keyword evidence="10" id="KW-1185">Reference proteome</keyword>
<dbReference type="GO" id="GO:0016020">
    <property type="term" value="C:membrane"/>
    <property type="evidence" value="ECO:0007669"/>
    <property type="project" value="UniProtKB-SubCell"/>
</dbReference>
<reference evidence="9 10" key="1">
    <citation type="journal article" date="2014" name="Int. J. Syst. Evol. Microbiol.">
        <title>Sneathiella chungangensis sp. nov., isolated from a marine sand, and emended description of the genus Sneathiella.</title>
        <authorList>
            <person name="Siamphan C."/>
            <person name="Kim H."/>
            <person name="Lee J.S."/>
            <person name="Kim W."/>
        </authorList>
    </citation>
    <scope>NUCLEOTIDE SEQUENCE [LARGE SCALE GENOMIC DNA]</scope>
    <source>
        <strain evidence="9 10">KCTC 32476</strain>
    </source>
</reference>
<organism evidence="9 10">
    <name type="scientific">Sneathiella chungangensis</name>
    <dbReference type="NCBI Taxonomy" id="1418234"/>
    <lineage>
        <taxon>Bacteria</taxon>
        <taxon>Pseudomonadati</taxon>
        <taxon>Pseudomonadota</taxon>
        <taxon>Alphaproteobacteria</taxon>
        <taxon>Sneathiellales</taxon>
        <taxon>Sneathiellaceae</taxon>
        <taxon>Sneathiella</taxon>
    </lineage>
</organism>
<comment type="caution">
    <text evidence="9">The sequence shown here is derived from an EMBL/GenBank/DDBJ whole genome shotgun (WGS) entry which is preliminary data.</text>
</comment>
<dbReference type="Gene3D" id="1.10.287.110">
    <property type="entry name" value="DnaJ domain"/>
    <property type="match status" value="1"/>
</dbReference>
<dbReference type="PANTHER" id="PTHR12763">
    <property type="match status" value="1"/>
</dbReference>
<evidence type="ECO:0000256" key="5">
    <source>
        <dbReference type="ARBA" id="ARBA00038105"/>
    </source>
</evidence>
<feature type="region of interest" description="Disordered" evidence="6">
    <location>
        <begin position="155"/>
        <end position="180"/>
    </location>
</feature>
<keyword evidence="2 7" id="KW-0812">Transmembrane</keyword>
<dbReference type="SMART" id="SM00271">
    <property type="entry name" value="DnaJ"/>
    <property type="match status" value="1"/>
</dbReference>
<evidence type="ECO:0000256" key="7">
    <source>
        <dbReference type="SAM" id="Phobius"/>
    </source>
</evidence>
<comment type="similarity">
    <text evidence="5">Belongs to the TIM14 family.</text>
</comment>
<dbReference type="RefSeq" id="WP_161337986.1">
    <property type="nucleotide sequence ID" value="NZ_JBHSDG010000002.1"/>
</dbReference>
<evidence type="ECO:0000256" key="2">
    <source>
        <dbReference type="ARBA" id="ARBA00022692"/>
    </source>
</evidence>
<dbReference type="InterPro" id="IPR036869">
    <property type="entry name" value="J_dom_sf"/>
</dbReference>
<dbReference type="EMBL" id="WTVA01000001">
    <property type="protein sequence ID" value="MZR21603.1"/>
    <property type="molecule type" value="Genomic_DNA"/>
</dbReference>
<gene>
    <name evidence="9" type="ORF">GQF03_04610</name>
</gene>
<dbReference type="PROSITE" id="PS50076">
    <property type="entry name" value="DNAJ_2"/>
    <property type="match status" value="1"/>
</dbReference>
<evidence type="ECO:0000256" key="6">
    <source>
        <dbReference type="SAM" id="MobiDB-lite"/>
    </source>
</evidence>
<dbReference type="PANTHER" id="PTHR12763:SF28">
    <property type="entry name" value="GEO10507P1-RELATED"/>
    <property type="match status" value="1"/>
</dbReference>
<feature type="transmembrane region" description="Helical" evidence="7">
    <location>
        <begin position="36"/>
        <end position="69"/>
    </location>
</feature>
<keyword evidence="4 7" id="KW-0472">Membrane</keyword>
<dbReference type="AlphaFoldDB" id="A0A845MC40"/>
<dbReference type="InterPro" id="IPR001623">
    <property type="entry name" value="DnaJ_domain"/>
</dbReference>
<evidence type="ECO:0000313" key="9">
    <source>
        <dbReference type="EMBL" id="MZR21603.1"/>
    </source>
</evidence>
<keyword evidence="3 7" id="KW-1133">Transmembrane helix</keyword>
<sequence length="234" mass="25396">MLAYFIIGVSLLLAIMIGGQALATADPKNILKAARIAAVVVCSVLAGFFILTGRFAYAPPLVVAALFFLRNKPMFAGRKPSAGQKSDVETDWLQATLNHDSGEMDAVILRGPFEGRQLSDLSQAEIGDFYKQAEQDEQTIAILESFISRKFGEDFSTADDNETSSKENRTRAASGGGPMTRQEALDILELGSDASVAEIKAAHRRLMKKFHPDHNGSDYMAAKLNEAKDILLKG</sequence>
<accession>A0A845MC40</accession>
<dbReference type="Pfam" id="PF00226">
    <property type="entry name" value="DnaJ"/>
    <property type="match status" value="1"/>
</dbReference>
<dbReference type="SUPFAM" id="SSF46565">
    <property type="entry name" value="Chaperone J-domain"/>
    <property type="match status" value="1"/>
</dbReference>
<comment type="subcellular location">
    <subcellularLocation>
        <location evidence="1">Membrane</location>
        <topology evidence="1">Single-pass membrane protein</topology>
    </subcellularLocation>
</comment>
<proteinExistence type="inferred from homology"/>
<name>A0A845MC40_9PROT</name>
<evidence type="ECO:0000313" key="10">
    <source>
        <dbReference type="Proteomes" id="UP000445696"/>
    </source>
</evidence>
<dbReference type="CDD" id="cd06257">
    <property type="entry name" value="DnaJ"/>
    <property type="match status" value="1"/>
</dbReference>
<evidence type="ECO:0000256" key="3">
    <source>
        <dbReference type="ARBA" id="ARBA00022989"/>
    </source>
</evidence>
<feature type="domain" description="J" evidence="8">
    <location>
        <begin position="183"/>
        <end position="234"/>
    </location>
</feature>
<dbReference type="Proteomes" id="UP000445696">
    <property type="component" value="Unassembled WGS sequence"/>
</dbReference>
<evidence type="ECO:0000256" key="4">
    <source>
        <dbReference type="ARBA" id="ARBA00023136"/>
    </source>
</evidence>